<evidence type="ECO:0000313" key="5">
    <source>
        <dbReference type="EMBL" id="KAJ8464578.1"/>
    </source>
</evidence>
<name>A0AAV8Q2Z2_ENSVE</name>
<dbReference type="Gene3D" id="2.120.10.80">
    <property type="entry name" value="Kelch-type beta propeller"/>
    <property type="match status" value="1"/>
</dbReference>
<dbReference type="InterPro" id="IPR001810">
    <property type="entry name" value="F-box_dom"/>
</dbReference>
<comment type="caution">
    <text evidence="5">The sequence shown here is derived from an EMBL/GenBank/DDBJ whole genome shotgun (WGS) entry which is preliminary data.</text>
</comment>
<dbReference type="CDD" id="cd22152">
    <property type="entry name" value="F-box_AtAFR-like"/>
    <property type="match status" value="1"/>
</dbReference>
<feature type="domain" description="F-box" evidence="4">
    <location>
        <begin position="75"/>
        <end position="112"/>
    </location>
</feature>
<reference evidence="5 6" key="1">
    <citation type="submission" date="2022-12" db="EMBL/GenBank/DDBJ databases">
        <title>Chromosome-scale assembly of the Ensete ventricosum genome.</title>
        <authorList>
            <person name="Dussert Y."/>
            <person name="Stocks J."/>
            <person name="Wendawek A."/>
            <person name="Woldeyes F."/>
            <person name="Nichols R.A."/>
            <person name="Borrell J.S."/>
        </authorList>
    </citation>
    <scope>NUCLEOTIDE SEQUENCE [LARGE SCALE GENOMIC DNA]</scope>
    <source>
        <strain evidence="6">cv. Maze</strain>
        <tissue evidence="5">Seeds</tissue>
    </source>
</reference>
<proteinExistence type="predicted"/>
<sequence length="435" mass="48552">MGQRSKARKRATKADTIDYSRADREGFFSSSTTQLPERGCSCPPPPPPPGFRRIEATNMDSEGDDDDGTGEAIIPGLPDDLALRCLAKISHGYHGLLECVSKKWKQAIRSMDYAHMKAREGWCGNWLFVLGADSPALWHAYDPDADRWHPLPRMPGFTDDDELCRFSCVSVSNKFLVIGGCHISHSEKRCWETRSLMVFDPFKKKWKGAAYMQIARTDFACAVISDKVYVAGGSNSSSSKGLATAEVYDPHADTWEDLPSMPFPLIECFSISHGGQFHVVGKRVCNFQHDTYVIFNPSEHKWHVMEDLLPVCKLTCDTTTIIEGDIYSILPEGTVTMVMPDQKDWHVLGVYPAVVLPDHDRPLSPFGFGFVAFGRCIYVVGGMVLKYNTSNHTYAFVKLDATKFCDARTSPLEWQDAKPLPVQACRILGCASMEE</sequence>
<dbReference type="PANTHER" id="PTHR46344:SF28">
    <property type="entry name" value="F-BOX DOMAIN-CONTAINING PROTEIN"/>
    <property type="match status" value="1"/>
</dbReference>
<organism evidence="5 6">
    <name type="scientific">Ensete ventricosum</name>
    <name type="common">Abyssinian banana</name>
    <name type="synonym">Musa ensete</name>
    <dbReference type="NCBI Taxonomy" id="4639"/>
    <lineage>
        <taxon>Eukaryota</taxon>
        <taxon>Viridiplantae</taxon>
        <taxon>Streptophyta</taxon>
        <taxon>Embryophyta</taxon>
        <taxon>Tracheophyta</taxon>
        <taxon>Spermatophyta</taxon>
        <taxon>Magnoliopsida</taxon>
        <taxon>Liliopsida</taxon>
        <taxon>Zingiberales</taxon>
        <taxon>Musaceae</taxon>
        <taxon>Ensete</taxon>
    </lineage>
</organism>
<evidence type="ECO:0000256" key="1">
    <source>
        <dbReference type="ARBA" id="ARBA00022441"/>
    </source>
</evidence>
<dbReference type="EMBL" id="JAQQAF010000008">
    <property type="protein sequence ID" value="KAJ8464578.1"/>
    <property type="molecule type" value="Genomic_DNA"/>
</dbReference>
<dbReference type="SUPFAM" id="SSF117281">
    <property type="entry name" value="Kelch motif"/>
    <property type="match status" value="1"/>
</dbReference>
<evidence type="ECO:0000259" key="4">
    <source>
        <dbReference type="Pfam" id="PF00646"/>
    </source>
</evidence>
<keyword evidence="6" id="KW-1185">Reference proteome</keyword>
<dbReference type="InterPro" id="IPR006652">
    <property type="entry name" value="Kelch_1"/>
</dbReference>
<keyword evidence="1" id="KW-0880">Kelch repeat</keyword>
<dbReference type="PANTHER" id="PTHR46344">
    <property type="entry name" value="OS02G0202900 PROTEIN"/>
    <property type="match status" value="1"/>
</dbReference>
<dbReference type="SMART" id="SM00612">
    <property type="entry name" value="Kelch"/>
    <property type="match status" value="2"/>
</dbReference>
<dbReference type="InterPro" id="IPR015915">
    <property type="entry name" value="Kelch-typ_b-propeller"/>
</dbReference>
<keyword evidence="2" id="KW-0677">Repeat</keyword>
<gene>
    <name evidence="5" type="ORF">OPV22_027130</name>
</gene>
<dbReference type="Pfam" id="PF00646">
    <property type="entry name" value="F-box"/>
    <property type="match status" value="1"/>
</dbReference>
<evidence type="ECO:0000256" key="3">
    <source>
        <dbReference type="SAM" id="MobiDB-lite"/>
    </source>
</evidence>
<protein>
    <recommendedName>
        <fullName evidence="4">F-box domain-containing protein</fullName>
    </recommendedName>
</protein>
<dbReference type="Proteomes" id="UP001222027">
    <property type="component" value="Unassembled WGS sequence"/>
</dbReference>
<evidence type="ECO:0000313" key="6">
    <source>
        <dbReference type="Proteomes" id="UP001222027"/>
    </source>
</evidence>
<dbReference type="Pfam" id="PF01344">
    <property type="entry name" value="Kelch_1"/>
    <property type="match status" value="1"/>
</dbReference>
<accession>A0AAV8Q2Z2</accession>
<dbReference type="AlphaFoldDB" id="A0AAV8Q2Z2"/>
<evidence type="ECO:0000256" key="2">
    <source>
        <dbReference type="ARBA" id="ARBA00022737"/>
    </source>
</evidence>
<feature type="region of interest" description="Disordered" evidence="3">
    <location>
        <begin position="23"/>
        <end position="71"/>
    </location>
</feature>